<dbReference type="Proteomes" id="UP000777438">
    <property type="component" value="Unassembled WGS sequence"/>
</dbReference>
<accession>A0A9P8W1M2</accession>
<evidence type="ECO:0000313" key="3">
    <source>
        <dbReference type="Proteomes" id="UP000777438"/>
    </source>
</evidence>
<organism evidence="2 3">
    <name type="scientific">Thelonectria olida</name>
    <dbReference type="NCBI Taxonomy" id="1576542"/>
    <lineage>
        <taxon>Eukaryota</taxon>
        <taxon>Fungi</taxon>
        <taxon>Dikarya</taxon>
        <taxon>Ascomycota</taxon>
        <taxon>Pezizomycotina</taxon>
        <taxon>Sordariomycetes</taxon>
        <taxon>Hypocreomycetidae</taxon>
        <taxon>Hypocreales</taxon>
        <taxon>Nectriaceae</taxon>
        <taxon>Thelonectria</taxon>
    </lineage>
</organism>
<evidence type="ECO:0000313" key="2">
    <source>
        <dbReference type="EMBL" id="KAH6886777.1"/>
    </source>
</evidence>
<keyword evidence="1" id="KW-0732">Signal</keyword>
<feature type="signal peptide" evidence="1">
    <location>
        <begin position="1"/>
        <end position="29"/>
    </location>
</feature>
<comment type="caution">
    <text evidence="2">The sequence shown here is derived from an EMBL/GenBank/DDBJ whole genome shotgun (WGS) entry which is preliminary data.</text>
</comment>
<reference evidence="2 3" key="1">
    <citation type="journal article" date="2021" name="Nat. Commun.">
        <title>Genetic determinants of endophytism in the Arabidopsis root mycobiome.</title>
        <authorList>
            <person name="Mesny F."/>
            <person name="Miyauchi S."/>
            <person name="Thiergart T."/>
            <person name="Pickel B."/>
            <person name="Atanasova L."/>
            <person name="Karlsson M."/>
            <person name="Huettel B."/>
            <person name="Barry K.W."/>
            <person name="Haridas S."/>
            <person name="Chen C."/>
            <person name="Bauer D."/>
            <person name="Andreopoulos W."/>
            <person name="Pangilinan J."/>
            <person name="LaButti K."/>
            <person name="Riley R."/>
            <person name="Lipzen A."/>
            <person name="Clum A."/>
            <person name="Drula E."/>
            <person name="Henrissat B."/>
            <person name="Kohler A."/>
            <person name="Grigoriev I.V."/>
            <person name="Martin F.M."/>
            <person name="Hacquard S."/>
        </authorList>
    </citation>
    <scope>NUCLEOTIDE SEQUENCE [LARGE SCALE GENOMIC DNA]</scope>
    <source>
        <strain evidence="2 3">MPI-CAGE-CH-0241</strain>
    </source>
</reference>
<feature type="chain" id="PRO_5040399074" evidence="1">
    <location>
        <begin position="30"/>
        <end position="95"/>
    </location>
</feature>
<keyword evidence="3" id="KW-1185">Reference proteome</keyword>
<sequence>MVARSLSDRPHELHLAFAALLTLLDLVASTHVSLPKCVSGSFCSPFDDQLACLRYSTCQKVLIEEVGRTDEWKEELKDLGTRSNLDLILPLIRYV</sequence>
<name>A0A9P8W1M2_9HYPO</name>
<proteinExistence type="predicted"/>
<gene>
    <name evidence="2" type="ORF">B0T10DRAFT_490334</name>
</gene>
<protein>
    <submittedName>
        <fullName evidence="2">Uncharacterized protein</fullName>
    </submittedName>
</protein>
<dbReference type="AlphaFoldDB" id="A0A9P8W1M2"/>
<dbReference type="EMBL" id="JAGPYM010000015">
    <property type="protein sequence ID" value="KAH6886777.1"/>
    <property type="molecule type" value="Genomic_DNA"/>
</dbReference>
<evidence type="ECO:0000256" key="1">
    <source>
        <dbReference type="SAM" id="SignalP"/>
    </source>
</evidence>